<accession>A0A8J2UB74</accession>
<proteinExistence type="predicted"/>
<dbReference type="RefSeq" id="WP_188930076.1">
    <property type="nucleotide sequence ID" value="NZ_BMJC01000001.1"/>
</dbReference>
<keyword evidence="2" id="KW-1185">Reference proteome</keyword>
<dbReference type="EMBL" id="BMJC01000001">
    <property type="protein sequence ID" value="GGA92585.1"/>
    <property type="molecule type" value="Genomic_DNA"/>
</dbReference>
<dbReference type="Proteomes" id="UP000607559">
    <property type="component" value="Unassembled WGS sequence"/>
</dbReference>
<evidence type="ECO:0000313" key="1">
    <source>
        <dbReference type="EMBL" id="GGA92585.1"/>
    </source>
</evidence>
<gene>
    <name evidence="1" type="ORF">GCM10011511_14950</name>
</gene>
<evidence type="ECO:0000313" key="2">
    <source>
        <dbReference type="Proteomes" id="UP000607559"/>
    </source>
</evidence>
<name>A0A8J2UB74_9BACT</name>
<comment type="caution">
    <text evidence="1">The sequence shown here is derived from an EMBL/GenBank/DDBJ whole genome shotgun (WGS) entry which is preliminary data.</text>
</comment>
<organism evidence="1 2">
    <name type="scientific">Puia dinghuensis</name>
    <dbReference type="NCBI Taxonomy" id="1792502"/>
    <lineage>
        <taxon>Bacteria</taxon>
        <taxon>Pseudomonadati</taxon>
        <taxon>Bacteroidota</taxon>
        <taxon>Chitinophagia</taxon>
        <taxon>Chitinophagales</taxon>
        <taxon>Chitinophagaceae</taxon>
        <taxon>Puia</taxon>
    </lineage>
</organism>
<sequence>MRLSKKLSAFALSKGCTVVPITYTYHGFHSWGFDVVKEIDGILYIQLKIKPVRYSNGDRWYTTDYTTSPFLGAYAKNIAVVPKQFAGLEPQQTFIVLSLKTTNTNPAQSFPES</sequence>
<reference evidence="1" key="1">
    <citation type="journal article" date="2014" name="Int. J. Syst. Evol. Microbiol.">
        <title>Complete genome sequence of Corynebacterium casei LMG S-19264T (=DSM 44701T), isolated from a smear-ripened cheese.</title>
        <authorList>
            <consortium name="US DOE Joint Genome Institute (JGI-PGF)"/>
            <person name="Walter F."/>
            <person name="Albersmeier A."/>
            <person name="Kalinowski J."/>
            <person name="Ruckert C."/>
        </authorList>
    </citation>
    <scope>NUCLEOTIDE SEQUENCE</scope>
    <source>
        <strain evidence="1">CGMCC 1.15448</strain>
    </source>
</reference>
<reference evidence="1" key="2">
    <citation type="submission" date="2020-09" db="EMBL/GenBank/DDBJ databases">
        <authorList>
            <person name="Sun Q."/>
            <person name="Zhou Y."/>
        </authorList>
    </citation>
    <scope>NUCLEOTIDE SEQUENCE</scope>
    <source>
        <strain evidence="1">CGMCC 1.15448</strain>
    </source>
</reference>
<protein>
    <submittedName>
        <fullName evidence="1">Uncharacterized protein</fullName>
    </submittedName>
</protein>
<dbReference type="AlphaFoldDB" id="A0A8J2UB74"/>